<keyword evidence="1" id="KW-0732">Signal</keyword>
<sequence>MKTTLKLIVAFLFLSTVFTACSKDNDPVANLTSDISGTYKPQTYESMAKGLDGIFAEGAQAQHQSLKKGVVPKGATLIVSREDDNHINIVVDPHMKAADVMTFNHLKVSFNAGVYTFSSDNKMPEKKQSWLQSAYNVDPNAGNPLAGLKIGGTHGSIKDGKLTLEQDMMGVPVVKIIAQK</sequence>
<evidence type="ECO:0000313" key="2">
    <source>
        <dbReference type="EMBL" id="BDD00506.1"/>
    </source>
</evidence>
<dbReference type="PROSITE" id="PS51257">
    <property type="entry name" value="PROKAR_LIPOPROTEIN"/>
    <property type="match status" value="1"/>
</dbReference>
<organism evidence="2 3">
    <name type="scientific">Persicobacter psychrovividus</name>
    <dbReference type="NCBI Taxonomy" id="387638"/>
    <lineage>
        <taxon>Bacteria</taxon>
        <taxon>Pseudomonadati</taxon>
        <taxon>Bacteroidota</taxon>
        <taxon>Cytophagia</taxon>
        <taxon>Cytophagales</taxon>
        <taxon>Persicobacteraceae</taxon>
        <taxon>Persicobacter</taxon>
    </lineage>
</organism>
<reference evidence="2 3" key="1">
    <citation type="submission" date="2021-12" db="EMBL/GenBank/DDBJ databases">
        <title>Genome sequencing of bacteria with rrn-lacking chromosome and rrn-plasmid.</title>
        <authorList>
            <person name="Anda M."/>
            <person name="Iwasaki W."/>
        </authorList>
    </citation>
    <scope>NUCLEOTIDE SEQUENCE [LARGE SCALE GENOMIC DNA]</scope>
    <source>
        <strain evidence="2 3">NBRC 101262</strain>
        <plasmid evidence="2 3">pPP1</plasmid>
    </source>
</reference>
<dbReference type="RefSeq" id="WP_338398362.1">
    <property type="nucleotide sequence ID" value="NZ_AP025293.1"/>
</dbReference>
<protein>
    <recommendedName>
        <fullName evidence="4">DUF2291 domain-containing protein</fullName>
    </recommendedName>
</protein>
<keyword evidence="2" id="KW-0614">Plasmid</keyword>
<evidence type="ECO:0008006" key="4">
    <source>
        <dbReference type="Google" id="ProtNLM"/>
    </source>
</evidence>
<feature type="signal peptide" evidence="1">
    <location>
        <begin position="1"/>
        <end position="22"/>
    </location>
</feature>
<keyword evidence="3" id="KW-1185">Reference proteome</keyword>
<geneLocation type="plasmid" evidence="2 3">
    <name>pPP1</name>
</geneLocation>
<gene>
    <name evidence="2" type="ORF">PEPS_27860</name>
</gene>
<proteinExistence type="predicted"/>
<evidence type="ECO:0000256" key="1">
    <source>
        <dbReference type="SAM" id="SignalP"/>
    </source>
</evidence>
<evidence type="ECO:0000313" key="3">
    <source>
        <dbReference type="Proteomes" id="UP001354989"/>
    </source>
</evidence>
<dbReference type="Proteomes" id="UP001354989">
    <property type="component" value="Plasmid pPP1"/>
</dbReference>
<accession>A0ABN6LBE8</accession>
<dbReference type="EMBL" id="AP025293">
    <property type="protein sequence ID" value="BDD00506.1"/>
    <property type="molecule type" value="Genomic_DNA"/>
</dbReference>
<name>A0ABN6LBE8_9BACT</name>
<feature type="chain" id="PRO_5046340423" description="DUF2291 domain-containing protein" evidence="1">
    <location>
        <begin position="23"/>
        <end position="180"/>
    </location>
</feature>